<feature type="region of interest" description="Disordered" evidence="1">
    <location>
        <begin position="83"/>
        <end position="118"/>
    </location>
</feature>
<dbReference type="EMBL" id="KV918798">
    <property type="protein sequence ID" value="OSX79068.1"/>
    <property type="molecule type" value="Genomic_DNA"/>
</dbReference>
<reference evidence="2 3" key="1">
    <citation type="submission" date="2017-03" db="EMBL/GenBank/DDBJ databases">
        <title>WGS assembly of Porphyra umbilicalis.</title>
        <authorList>
            <person name="Brawley S.H."/>
            <person name="Blouin N.A."/>
            <person name="Ficko-Blean E."/>
            <person name="Wheeler G.L."/>
            <person name="Lohr M."/>
            <person name="Goodson H.V."/>
            <person name="Jenkins J.W."/>
            <person name="Blaby-Haas C.E."/>
            <person name="Helliwell K.E."/>
            <person name="Chan C."/>
            <person name="Marriage T."/>
            <person name="Bhattacharya D."/>
            <person name="Klein A.S."/>
            <person name="Badis Y."/>
            <person name="Brodie J."/>
            <person name="Cao Y."/>
            <person name="Collen J."/>
            <person name="Dittami S.M."/>
            <person name="Gachon C.M."/>
            <person name="Green B.R."/>
            <person name="Karpowicz S."/>
            <person name="Kim J.W."/>
            <person name="Kudahl U."/>
            <person name="Lin S."/>
            <person name="Michel G."/>
            <person name="Mittag M."/>
            <person name="Olson B.J."/>
            <person name="Pangilinan J."/>
            <person name="Peng Y."/>
            <person name="Qiu H."/>
            <person name="Shu S."/>
            <person name="Singer J.T."/>
            <person name="Smith A.G."/>
            <person name="Sprecher B.N."/>
            <person name="Wagner V."/>
            <person name="Wang W."/>
            <person name="Wang Z.-Y."/>
            <person name="Yan J."/>
            <person name="Yarish C."/>
            <person name="Zoeuner-Riek S."/>
            <person name="Zhuang Y."/>
            <person name="Zou Y."/>
            <person name="Lindquist E.A."/>
            <person name="Grimwood J."/>
            <person name="Barry K."/>
            <person name="Rokhsar D.S."/>
            <person name="Schmutz J."/>
            <person name="Stiller J.W."/>
            <person name="Grossman A.R."/>
            <person name="Prochnik S.E."/>
        </authorList>
    </citation>
    <scope>NUCLEOTIDE SEQUENCE [LARGE SCALE GENOMIC DNA]</scope>
    <source>
        <strain evidence="2">4086291</strain>
    </source>
</reference>
<dbReference type="Proteomes" id="UP000218209">
    <property type="component" value="Unassembled WGS sequence"/>
</dbReference>
<sequence>MDTASSRVASSSPPIPAVGSTADERARASPSPRARAATPQLPASPPITKNATPREVSIKLEHLAADTRHRRRVAVAMHRHFHPPAAAPLPGVGERPSAGAVGRATPEKDDDSTANNRAPVVGGVIAGAAATKVRGGDDGGGGLSAGVAGDGAESRRETKGAVADGGGIGGGAARAHPPPLPASGQRLEVPLAIPGCRFFKPAQVAEVVAQAACVGMAPHRKESLTRAIFLAADQEDITGQLVLDSRAEDVMKALLSSSRRTWRGIIPFGTRVRVLRFLRATR</sequence>
<name>A0A1X6PDX8_PORUM</name>
<evidence type="ECO:0000256" key="1">
    <source>
        <dbReference type="SAM" id="MobiDB-lite"/>
    </source>
</evidence>
<feature type="region of interest" description="Disordered" evidence="1">
    <location>
        <begin position="136"/>
        <end position="156"/>
    </location>
</feature>
<gene>
    <name evidence="2" type="ORF">BU14_0087s0018</name>
</gene>
<feature type="compositionally biased region" description="Low complexity" evidence="1">
    <location>
        <begin position="28"/>
        <end position="37"/>
    </location>
</feature>
<accession>A0A1X6PDX8</accession>
<evidence type="ECO:0000313" key="2">
    <source>
        <dbReference type="EMBL" id="OSX79068.1"/>
    </source>
</evidence>
<protein>
    <submittedName>
        <fullName evidence="2">Uncharacterized protein</fullName>
    </submittedName>
</protein>
<evidence type="ECO:0000313" key="3">
    <source>
        <dbReference type="Proteomes" id="UP000218209"/>
    </source>
</evidence>
<proteinExistence type="predicted"/>
<dbReference type="AlphaFoldDB" id="A0A1X6PDX8"/>
<feature type="compositionally biased region" description="Polar residues" evidence="1">
    <location>
        <begin position="1"/>
        <end position="12"/>
    </location>
</feature>
<organism evidence="2 3">
    <name type="scientific">Porphyra umbilicalis</name>
    <name type="common">Purple laver</name>
    <name type="synonym">Red alga</name>
    <dbReference type="NCBI Taxonomy" id="2786"/>
    <lineage>
        <taxon>Eukaryota</taxon>
        <taxon>Rhodophyta</taxon>
        <taxon>Bangiophyceae</taxon>
        <taxon>Bangiales</taxon>
        <taxon>Bangiaceae</taxon>
        <taxon>Porphyra</taxon>
    </lineage>
</organism>
<feature type="region of interest" description="Disordered" evidence="1">
    <location>
        <begin position="1"/>
        <end position="55"/>
    </location>
</feature>
<keyword evidence="3" id="KW-1185">Reference proteome</keyword>